<organism evidence="2 3">
    <name type="scientific">Alteraurantiacibacter aestuarii</name>
    <dbReference type="NCBI Taxonomy" id="650004"/>
    <lineage>
        <taxon>Bacteria</taxon>
        <taxon>Pseudomonadati</taxon>
        <taxon>Pseudomonadota</taxon>
        <taxon>Alphaproteobacteria</taxon>
        <taxon>Sphingomonadales</taxon>
        <taxon>Erythrobacteraceae</taxon>
        <taxon>Alteraurantiacibacter</taxon>
    </lineage>
</organism>
<dbReference type="Proteomes" id="UP000435243">
    <property type="component" value="Unassembled WGS sequence"/>
</dbReference>
<dbReference type="RefSeq" id="WP_160589915.1">
    <property type="nucleotide sequence ID" value="NZ_BAAAFP010000002.1"/>
</dbReference>
<accession>A0A844ZJM1</accession>
<keyword evidence="1" id="KW-0732">Signal</keyword>
<evidence type="ECO:0000313" key="2">
    <source>
        <dbReference type="EMBL" id="MXO87978.1"/>
    </source>
</evidence>
<sequence length="177" mass="18447">MRKSLYVLPLAAALALTACGGDADGDDVTADEMASQLADAETPQPGQYRSTQELLELDVPGMPEEMAGMMRSAFAEGAAEETTYCLTAEDAASSREQMLANMAESDCNVERFDMSGGTIDAAMNCPTGQGITGDVSLTGTMDGNGADMVMSFSADMPGMGPGTIRMRVVSERIGECS</sequence>
<dbReference type="EMBL" id="WTYY01000002">
    <property type="protein sequence ID" value="MXO87978.1"/>
    <property type="molecule type" value="Genomic_DNA"/>
</dbReference>
<name>A0A844ZJM1_9SPHN</name>
<gene>
    <name evidence="2" type="ORF">GRI32_04405</name>
</gene>
<dbReference type="OrthoDB" id="7405484at2"/>
<comment type="caution">
    <text evidence="2">The sequence shown here is derived from an EMBL/GenBank/DDBJ whole genome shotgun (WGS) entry which is preliminary data.</text>
</comment>
<keyword evidence="3" id="KW-1185">Reference proteome</keyword>
<proteinExistence type="predicted"/>
<evidence type="ECO:0000313" key="3">
    <source>
        <dbReference type="Proteomes" id="UP000435243"/>
    </source>
</evidence>
<reference evidence="2 3" key="1">
    <citation type="submission" date="2019-12" db="EMBL/GenBank/DDBJ databases">
        <title>Genomic-based taxomic classification of the family Erythrobacteraceae.</title>
        <authorList>
            <person name="Xu L."/>
        </authorList>
    </citation>
    <scope>NUCLEOTIDE SEQUENCE [LARGE SCALE GENOMIC DNA]</scope>
    <source>
        <strain evidence="2 3">JCM 16339</strain>
    </source>
</reference>
<dbReference type="PROSITE" id="PS51257">
    <property type="entry name" value="PROKAR_LIPOPROTEIN"/>
    <property type="match status" value="1"/>
</dbReference>
<dbReference type="InterPro" id="IPR022061">
    <property type="entry name" value="DUF3617"/>
</dbReference>
<evidence type="ECO:0000256" key="1">
    <source>
        <dbReference type="SAM" id="SignalP"/>
    </source>
</evidence>
<dbReference type="AlphaFoldDB" id="A0A844ZJM1"/>
<dbReference type="Pfam" id="PF12276">
    <property type="entry name" value="DUF3617"/>
    <property type="match status" value="1"/>
</dbReference>
<feature type="chain" id="PRO_5032723133" evidence="1">
    <location>
        <begin position="24"/>
        <end position="177"/>
    </location>
</feature>
<feature type="signal peptide" evidence="1">
    <location>
        <begin position="1"/>
        <end position="23"/>
    </location>
</feature>
<protein>
    <submittedName>
        <fullName evidence="2">DUF3617 family protein</fullName>
    </submittedName>
</protein>